<dbReference type="PANTHER" id="PTHR10758">
    <property type="entry name" value="26S PROTEASOME NON-ATPASE REGULATORY SUBUNIT 3/COP9 SIGNALOSOME COMPLEX SUBUNIT 3"/>
    <property type="match status" value="1"/>
</dbReference>
<dbReference type="Pfam" id="PF01399">
    <property type="entry name" value="PCI"/>
    <property type="match status" value="1"/>
</dbReference>
<keyword evidence="2 4" id="KW-0647">Proteasome</keyword>
<dbReference type="InterPro" id="IPR057985">
    <property type="entry name" value="TPR_PSMD3_N"/>
</dbReference>
<dbReference type="PANTHER" id="PTHR10758:SF2">
    <property type="entry name" value="26S PROTEASOME NON-ATPASE REGULATORY SUBUNIT 3"/>
    <property type="match status" value="1"/>
</dbReference>
<dbReference type="InParanoid" id="A0A077ZV58"/>
<evidence type="ECO:0000313" key="4">
    <source>
        <dbReference type="EMBL" id="CDW73499.1"/>
    </source>
</evidence>
<dbReference type="InterPro" id="IPR050756">
    <property type="entry name" value="CSN3"/>
</dbReference>
<evidence type="ECO:0000256" key="2">
    <source>
        <dbReference type="ARBA" id="ARBA00022942"/>
    </source>
</evidence>
<dbReference type="EMBL" id="CCKQ01002412">
    <property type="protein sequence ID" value="CDW73499.1"/>
    <property type="molecule type" value="Genomic_DNA"/>
</dbReference>
<dbReference type="GO" id="GO:0006511">
    <property type="term" value="P:ubiquitin-dependent protein catabolic process"/>
    <property type="evidence" value="ECO:0007669"/>
    <property type="project" value="TreeGrafter"/>
</dbReference>
<dbReference type="InterPro" id="IPR000717">
    <property type="entry name" value="PCI_dom"/>
</dbReference>
<dbReference type="SUPFAM" id="SSF46785">
    <property type="entry name" value="Winged helix' DNA-binding domain"/>
    <property type="match status" value="1"/>
</dbReference>
<dbReference type="InterPro" id="IPR036390">
    <property type="entry name" value="WH_DNA-bd_sf"/>
</dbReference>
<reference evidence="4 5" key="1">
    <citation type="submission" date="2014-06" db="EMBL/GenBank/DDBJ databases">
        <authorList>
            <person name="Swart Estienne"/>
        </authorList>
    </citation>
    <scope>NUCLEOTIDE SEQUENCE [LARGE SCALE GENOMIC DNA]</scope>
    <source>
        <strain evidence="4 5">130c</strain>
    </source>
</reference>
<proteinExistence type="inferred from homology"/>
<dbReference type="GO" id="GO:0008541">
    <property type="term" value="C:proteasome regulatory particle, lid subcomplex"/>
    <property type="evidence" value="ECO:0007669"/>
    <property type="project" value="TreeGrafter"/>
</dbReference>
<gene>
    <name evidence="4" type="primary">Contig9702.g10377</name>
    <name evidence="4" type="ORF">STYLEM_2479</name>
</gene>
<organism evidence="4 5">
    <name type="scientific">Stylonychia lemnae</name>
    <name type="common">Ciliate</name>
    <dbReference type="NCBI Taxonomy" id="5949"/>
    <lineage>
        <taxon>Eukaryota</taxon>
        <taxon>Sar</taxon>
        <taxon>Alveolata</taxon>
        <taxon>Ciliophora</taxon>
        <taxon>Intramacronucleata</taxon>
        <taxon>Spirotrichea</taxon>
        <taxon>Stichotrichia</taxon>
        <taxon>Sporadotrichida</taxon>
        <taxon>Oxytrichidae</taxon>
        <taxon>Stylonychinae</taxon>
        <taxon>Stylonychia</taxon>
    </lineage>
</organism>
<dbReference type="SMART" id="SM00088">
    <property type="entry name" value="PINT"/>
    <property type="match status" value="1"/>
</dbReference>
<dbReference type="FunCoup" id="A0A077ZV58">
    <property type="interactions" value="692"/>
</dbReference>
<dbReference type="InterPro" id="IPR013586">
    <property type="entry name" value="PSMD3_C"/>
</dbReference>
<comment type="similarity">
    <text evidence="1">Belongs to the proteasome subunit S3 family.</text>
</comment>
<dbReference type="Pfam" id="PF08375">
    <property type="entry name" value="Rpn3_C"/>
    <property type="match status" value="1"/>
</dbReference>
<name>A0A077ZV58_STYLE</name>
<dbReference type="AlphaFoldDB" id="A0A077ZV58"/>
<dbReference type="GO" id="GO:0030234">
    <property type="term" value="F:enzyme regulator activity"/>
    <property type="evidence" value="ECO:0007669"/>
    <property type="project" value="InterPro"/>
</dbReference>
<dbReference type="SMART" id="SM00753">
    <property type="entry name" value="PAM"/>
    <property type="match status" value="1"/>
</dbReference>
<evidence type="ECO:0000313" key="5">
    <source>
        <dbReference type="Proteomes" id="UP000039865"/>
    </source>
</evidence>
<dbReference type="GO" id="GO:0042176">
    <property type="term" value="P:regulation of protein catabolic process"/>
    <property type="evidence" value="ECO:0007669"/>
    <property type="project" value="InterPro"/>
</dbReference>
<protein>
    <submittedName>
        <fullName evidence="4">Probable 26s proteasome non-atpase regulatory subunit 3-like</fullName>
    </submittedName>
</protein>
<dbReference type="Proteomes" id="UP000039865">
    <property type="component" value="Unassembled WGS sequence"/>
</dbReference>
<evidence type="ECO:0000256" key="1">
    <source>
        <dbReference type="ARBA" id="ARBA00007912"/>
    </source>
</evidence>
<feature type="domain" description="PCI" evidence="3">
    <location>
        <begin position="234"/>
        <end position="413"/>
    </location>
</feature>
<keyword evidence="5" id="KW-1185">Reference proteome</keyword>
<dbReference type="SUPFAM" id="SSF81901">
    <property type="entry name" value="HCP-like"/>
    <property type="match status" value="1"/>
</dbReference>
<dbReference type="OrthoDB" id="1713558at2759"/>
<sequence>MKDDDASKKVEDKKVPEVADPFFEFKKVMVLLEKAAKDKDYKLAASLTKQFKKLRKLLNLSDTVLILKHYIPDLFQRLQLPCQPTPITESAETKLQCTNQRALEIMQHAETQLFLYNLLLMKLIDDGDLNNAKQFGDFVYLRLKNVSLRTLDHLAAKSLYLYSVIYEKLKSLHQIRPVMFEAYKTACLRSDQIGQATITNIILRSYLSQNLYEQARNFIVKTSFPESASNNQNARYLYYLGRIKAVQLEYSEAQARLIQALRKGPEVGAIGFRTQVQKLQIITELLMGEIPNRQIFSHPDFKKSLAPYYQVVTSVKSGDMETFKKILQSHQGLFEKDKNFTLIQRLRHTVIKFGLKKINISYSKISIKDIAQKLGLDSVDETEQVVAKAIRDGVIDAIVDHDNMWMRSQDINDVYTSNDPQNILNKRIKFCMDLHNDAVKALEFPPKEDKRDFGDLDEERSTKEEDILASLLEEMGMDGDM</sequence>
<dbReference type="PROSITE" id="PS50250">
    <property type="entry name" value="PCI"/>
    <property type="match status" value="1"/>
</dbReference>
<dbReference type="Pfam" id="PF25573">
    <property type="entry name" value="TPR_PSMD3_N"/>
    <property type="match status" value="1"/>
</dbReference>
<accession>A0A077ZV58</accession>
<evidence type="ECO:0000259" key="3">
    <source>
        <dbReference type="PROSITE" id="PS50250"/>
    </source>
</evidence>